<protein>
    <submittedName>
        <fullName evidence="1">Uncharacterized protein</fullName>
    </submittedName>
</protein>
<dbReference type="Gene3D" id="3.30.160.60">
    <property type="entry name" value="Classic Zinc Finger"/>
    <property type="match status" value="1"/>
</dbReference>
<dbReference type="InterPro" id="IPR047153">
    <property type="entry name" value="TRIM45/56/19-like"/>
</dbReference>
<dbReference type="GO" id="GO:0008270">
    <property type="term" value="F:zinc ion binding"/>
    <property type="evidence" value="ECO:0007669"/>
    <property type="project" value="InterPro"/>
</dbReference>
<dbReference type="SUPFAM" id="SSF57845">
    <property type="entry name" value="B-box zinc-binding domain"/>
    <property type="match status" value="1"/>
</dbReference>
<dbReference type="EMBL" id="JH816759">
    <property type="protein sequence ID" value="EKC32467.1"/>
    <property type="molecule type" value="Genomic_DNA"/>
</dbReference>
<reference evidence="1" key="1">
    <citation type="journal article" date="2012" name="Nature">
        <title>The oyster genome reveals stress adaptation and complexity of shell formation.</title>
        <authorList>
            <person name="Zhang G."/>
            <person name="Fang X."/>
            <person name="Guo X."/>
            <person name="Li L."/>
            <person name="Luo R."/>
            <person name="Xu F."/>
            <person name="Yang P."/>
            <person name="Zhang L."/>
            <person name="Wang X."/>
            <person name="Qi H."/>
            <person name="Xiong Z."/>
            <person name="Que H."/>
            <person name="Xie Y."/>
            <person name="Holland P.W."/>
            <person name="Paps J."/>
            <person name="Zhu Y."/>
            <person name="Wu F."/>
            <person name="Chen Y."/>
            <person name="Wang J."/>
            <person name="Peng C."/>
            <person name="Meng J."/>
            <person name="Yang L."/>
            <person name="Liu J."/>
            <person name="Wen B."/>
            <person name="Zhang N."/>
            <person name="Huang Z."/>
            <person name="Zhu Q."/>
            <person name="Feng Y."/>
            <person name="Mount A."/>
            <person name="Hedgecock D."/>
            <person name="Xu Z."/>
            <person name="Liu Y."/>
            <person name="Domazet-Loso T."/>
            <person name="Du Y."/>
            <person name="Sun X."/>
            <person name="Zhang S."/>
            <person name="Liu B."/>
            <person name="Cheng P."/>
            <person name="Jiang X."/>
            <person name="Li J."/>
            <person name="Fan D."/>
            <person name="Wang W."/>
            <person name="Fu W."/>
            <person name="Wang T."/>
            <person name="Wang B."/>
            <person name="Zhang J."/>
            <person name="Peng Z."/>
            <person name="Li Y."/>
            <person name="Li N."/>
            <person name="Wang J."/>
            <person name="Chen M."/>
            <person name="He Y."/>
            <person name="Tan F."/>
            <person name="Song X."/>
            <person name="Zheng Q."/>
            <person name="Huang R."/>
            <person name="Yang H."/>
            <person name="Du X."/>
            <person name="Chen L."/>
            <person name="Yang M."/>
            <person name="Gaffney P.M."/>
            <person name="Wang S."/>
            <person name="Luo L."/>
            <person name="She Z."/>
            <person name="Ming Y."/>
            <person name="Huang W."/>
            <person name="Zhang S."/>
            <person name="Huang B."/>
            <person name="Zhang Y."/>
            <person name="Qu T."/>
            <person name="Ni P."/>
            <person name="Miao G."/>
            <person name="Wang J."/>
            <person name="Wang Q."/>
            <person name="Steinberg C.E."/>
            <person name="Wang H."/>
            <person name="Li N."/>
            <person name="Qian L."/>
            <person name="Zhang G."/>
            <person name="Li Y."/>
            <person name="Yang H."/>
            <person name="Liu X."/>
            <person name="Wang J."/>
            <person name="Yin Y."/>
            <person name="Wang J."/>
        </authorList>
    </citation>
    <scope>NUCLEOTIDE SEQUENCE [LARGE SCALE GENOMIC DNA]</scope>
    <source>
        <strain evidence="1">05x7-T-G4-1.051#20</strain>
    </source>
</reference>
<dbReference type="AlphaFoldDB" id="K1Q6S4"/>
<dbReference type="Pfam" id="PF00643">
    <property type="entry name" value="zf-B_box"/>
    <property type="match status" value="1"/>
</dbReference>
<evidence type="ECO:0000313" key="1">
    <source>
        <dbReference type="EMBL" id="EKC32467.1"/>
    </source>
</evidence>
<proteinExistence type="predicted"/>
<dbReference type="InterPro" id="IPR000315">
    <property type="entry name" value="Znf_B-box"/>
</dbReference>
<dbReference type="HOGENOM" id="CLU_007742_5_1_1"/>
<dbReference type="InterPro" id="IPR011042">
    <property type="entry name" value="6-blade_b-propeller_TolB-like"/>
</dbReference>
<gene>
    <name evidence="1" type="ORF">CGI_10016740</name>
</gene>
<sequence>MLLTFESLSLSLECPTSYVCKWHPKFRACIGCQKCEVPVCDQCLLGEHNSHNFIAIAKLFQIKKEKLEQKLSTVRSELPKYESELKKIRRRQMEVSKNKDIVKKAIDVYFDEAISTLDASRHQLLKSVDEKTSVDIDFLKDKENILQSYVQNMREYMVNIQNEDLQEKMAFIFYTSCALDDNMQHPTPLSIPGMLKYSEGRFDKAMVKTLSGRVFNCTESIKLLENASIQEVKCLNLGKGDIVSLAYCSDPDAFWVFLNNGNSFVKYDGTGIKLETINVKIGNLRNKPICVVDNEKLFFKYNSSKIYKLEDSQKKMFIDVTPMAIVSICPTKDDEILIGLVKTPGHFSVGRFNLAGECKQYITPMLDKWTPEPLFNNENNKRLYIDENVNGDVCLSLGVVHVLCANGEHKFTYEGKDMSLLEPFLSRGICTDVLGNILVADENNRGIHVLDKDGCFLTMLTIPGEPQVIPVSLCIDRQNYLCIGCADGKIRIPQIFGLAFARL</sequence>
<dbReference type="SUPFAM" id="SSF63829">
    <property type="entry name" value="Calcium-dependent phosphotriesterase"/>
    <property type="match status" value="1"/>
</dbReference>
<accession>K1Q6S4</accession>
<dbReference type="PANTHER" id="PTHR25462">
    <property type="entry name" value="BONUS, ISOFORM C-RELATED"/>
    <property type="match status" value="1"/>
</dbReference>
<dbReference type="PANTHER" id="PTHR25462:SF296">
    <property type="entry name" value="MEIOTIC P26, ISOFORM F"/>
    <property type="match status" value="1"/>
</dbReference>
<dbReference type="Gene3D" id="2.120.10.30">
    <property type="entry name" value="TolB, C-terminal domain"/>
    <property type="match status" value="1"/>
</dbReference>
<dbReference type="PROSITE" id="PS50119">
    <property type="entry name" value="ZF_BBOX"/>
    <property type="match status" value="1"/>
</dbReference>
<organism evidence="1">
    <name type="scientific">Magallana gigas</name>
    <name type="common">Pacific oyster</name>
    <name type="synonym">Crassostrea gigas</name>
    <dbReference type="NCBI Taxonomy" id="29159"/>
    <lineage>
        <taxon>Eukaryota</taxon>
        <taxon>Metazoa</taxon>
        <taxon>Spiralia</taxon>
        <taxon>Lophotrochozoa</taxon>
        <taxon>Mollusca</taxon>
        <taxon>Bivalvia</taxon>
        <taxon>Autobranchia</taxon>
        <taxon>Pteriomorphia</taxon>
        <taxon>Ostreida</taxon>
        <taxon>Ostreoidea</taxon>
        <taxon>Ostreidae</taxon>
        <taxon>Magallana</taxon>
    </lineage>
</organism>
<name>K1Q6S4_MAGGI</name>
<dbReference type="InParanoid" id="K1Q6S4"/>